<dbReference type="Proteomes" id="UP000266302">
    <property type="component" value="Unassembled WGS sequence"/>
</dbReference>
<dbReference type="PANTHER" id="PTHR30026:SF20">
    <property type="entry name" value="OUTER MEMBRANE PROTEIN TOLC"/>
    <property type="match status" value="1"/>
</dbReference>
<dbReference type="GO" id="GO:0015562">
    <property type="term" value="F:efflux transmembrane transporter activity"/>
    <property type="evidence" value="ECO:0007669"/>
    <property type="project" value="InterPro"/>
</dbReference>
<feature type="coiled-coil region" evidence="8">
    <location>
        <begin position="258"/>
        <end position="290"/>
    </location>
</feature>
<dbReference type="InterPro" id="IPR051906">
    <property type="entry name" value="TolC-like"/>
</dbReference>
<comment type="subcellular location">
    <subcellularLocation>
        <location evidence="1">Cell outer membrane</location>
    </subcellularLocation>
</comment>
<proteinExistence type="inferred from homology"/>
<accession>A0A398C393</accession>
<dbReference type="AlphaFoldDB" id="A0A398C393"/>
<evidence type="ECO:0000256" key="7">
    <source>
        <dbReference type="ARBA" id="ARBA00023237"/>
    </source>
</evidence>
<dbReference type="InterPro" id="IPR003423">
    <property type="entry name" value="OMP_efflux"/>
</dbReference>
<keyword evidence="4" id="KW-1134">Transmembrane beta strand</keyword>
<comment type="similarity">
    <text evidence="2">Belongs to the outer membrane factor (OMF) (TC 1.B.17) family.</text>
</comment>
<comment type="caution">
    <text evidence="10">The sequence shown here is derived from an EMBL/GenBank/DDBJ whole genome shotgun (WGS) entry which is preliminary data.</text>
</comment>
<sequence length="471" mass="49842">MPRQRLTAPAYAILLAASLLCAAPQAQAADLAAAFAAAEQHDRSYAAERAAHDTAQPRRDQAAALWRPGVQFQATAGLGSSETDTRGAQFSAPGFGTSQGVDFSTSVTGGASTRWALQASQPLYNPQRRAQQRQLNTAAEVAERSWQVAGQQLAQRVAQAWFGLALSRESLAVLDAQLAAVQRISQEAQDRYDLGDAPITATHEARARLALLRAQRLAEQNDVAVKERVLTDLTGLPVAALEAQAPTHVAADTTPLPAWQAEAEAHNLQLQLQQLAVDNAQAAADRLRAASSASVDLVAQVGQDRIHGSGDYGSARSNATNALVGVQLTVPLWTGGMQDAREREAIALLEKERATLDAVREQVAQNVHSAWLQLATGAERVRALGEALAASNERLAATQLGQEVGDRTLLDVLSAENDQAAARLQLTQARTDWLLARLQLATLSGRPGEAALQALSAAMTTTTNPGAKSAD</sequence>
<organism evidence="10 11">
    <name type="scientific">Simplicispira hankyongi</name>
    <dbReference type="NCBI Taxonomy" id="2315688"/>
    <lineage>
        <taxon>Bacteria</taxon>
        <taxon>Pseudomonadati</taxon>
        <taxon>Pseudomonadota</taxon>
        <taxon>Betaproteobacteria</taxon>
        <taxon>Burkholderiales</taxon>
        <taxon>Comamonadaceae</taxon>
        <taxon>Simplicispira</taxon>
    </lineage>
</organism>
<keyword evidence="8" id="KW-0175">Coiled coil</keyword>
<dbReference type="EMBL" id="QXJC01000006">
    <property type="protein sequence ID" value="RID97525.1"/>
    <property type="molecule type" value="Genomic_DNA"/>
</dbReference>
<feature type="chain" id="PRO_5017341700" evidence="9">
    <location>
        <begin position="29"/>
        <end position="471"/>
    </location>
</feature>
<dbReference type="Pfam" id="PF02321">
    <property type="entry name" value="OEP"/>
    <property type="match status" value="2"/>
</dbReference>
<feature type="signal peptide" evidence="9">
    <location>
        <begin position="1"/>
        <end position="28"/>
    </location>
</feature>
<keyword evidence="5" id="KW-0812">Transmembrane</keyword>
<keyword evidence="11" id="KW-1185">Reference proteome</keyword>
<evidence type="ECO:0000256" key="8">
    <source>
        <dbReference type="SAM" id="Coils"/>
    </source>
</evidence>
<dbReference type="SUPFAM" id="SSF56954">
    <property type="entry name" value="Outer membrane efflux proteins (OEP)"/>
    <property type="match status" value="1"/>
</dbReference>
<reference evidence="10 11" key="1">
    <citation type="submission" date="2018-09" db="EMBL/GenBank/DDBJ databases">
        <title>Draft genome of Simplicispira sp. NY-02.</title>
        <authorList>
            <person name="Im W.T."/>
        </authorList>
    </citation>
    <scope>NUCLEOTIDE SEQUENCE [LARGE SCALE GENOMIC DNA]</scope>
    <source>
        <strain evidence="10 11">NY-02</strain>
    </source>
</reference>
<dbReference type="RefSeq" id="WP_119109938.1">
    <property type="nucleotide sequence ID" value="NZ_QXJC01000006.1"/>
</dbReference>
<evidence type="ECO:0000313" key="10">
    <source>
        <dbReference type="EMBL" id="RID97525.1"/>
    </source>
</evidence>
<protein>
    <submittedName>
        <fullName evidence="10">Transporter</fullName>
    </submittedName>
</protein>
<evidence type="ECO:0000256" key="1">
    <source>
        <dbReference type="ARBA" id="ARBA00004442"/>
    </source>
</evidence>
<evidence type="ECO:0000256" key="6">
    <source>
        <dbReference type="ARBA" id="ARBA00023136"/>
    </source>
</evidence>
<dbReference type="PANTHER" id="PTHR30026">
    <property type="entry name" value="OUTER MEMBRANE PROTEIN TOLC"/>
    <property type="match status" value="1"/>
</dbReference>
<dbReference type="Gene3D" id="1.20.1600.10">
    <property type="entry name" value="Outer membrane efflux proteins (OEP)"/>
    <property type="match status" value="1"/>
</dbReference>
<dbReference type="GO" id="GO:0015288">
    <property type="term" value="F:porin activity"/>
    <property type="evidence" value="ECO:0007669"/>
    <property type="project" value="TreeGrafter"/>
</dbReference>
<dbReference type="OrthoDB" id="9813458at2"/>
<dbReference type="GO" id="GO:0009279">
    <property type="term" value="C:cell outer membrane"/>
    <property type="evidence" value="ECO:0007669"/>
    <property type="project" value="UniProtKB-SubCell"/>
</dbReference>
<gene>
    <name evidence="10" type="ORF">D3F03_13380</name>
</gene>
<dbReference type="GO" id="GO:1990281">
    <property type="term" value="C:efflux pump complex"/>
    <property type="evidence" value="ECO:0007669"/>
    <property type="project" value="TreeGrafter"/>
</dbReference>
<keyword evidence="7" id="KW-0998">Cell outer membrane</keyword>
<keyword evidence="6" id="KW-0472">Membrane</keyword>
<keyword evidence="3" id="KW-0813">Transport</keyword>
<evidence type="ECO:0000256" key="4">
    <source>
        <dbReference type="ARBA" id="ARBA00022452"/>
    </source>
</evidence>
<keyword evidence="9" id="KW-0732">Signal</keyword>
<evidence type="ECO:0000256" key="9">
    <source>
        <dbReference type="SAM" id="SignalP"/>
    </source>
</evidence>
<evidence type="ECO:0000256" key="3">
    <source>
        <dbReference type="ARBA" id="ARBA00022448"/>
    </source>
</evidence>
<name>A0A398C393_9BURK</name>
<evidence type="ECO:0000256" key="2">
    <source>
        <dbReference type="ARBA" id="ARBA00007613"/>
    </source>
</evidence>
<evidence type="ECO:0000256" key="5">
    <source>
        <dbReference type="ARBA" id="ARBA00022692"/>
    </source>
</evidence>
<evidence type="ECO:0000313" key="11">
    <source>
        <dbReference type="Proteomes" id="UP000266302"/>
    </source>
</evidence>